<dbReference type="GO" id="GO:0005886">
    <property type="term" value="C:plasma membrane"/>
    <property type="evidence" value="ECO:0007669"/>
    <property type="project" value="UniProtKB-SubCell"/>
</dbReference>
<gene>
    <name evidence="2" type="ORF">LCGC14_0499500</name>
</gene>
<feature type="transmembrane region" description="Helical" evidence="1">
    <location>
        <begin position="133"/>
        <end position="153"/>
    </location>
</feature>
<proteinExistence type="predicted"/>
<dbReference type="EMBL" id="LAZR01000583">
    <property type="protein sequence ID" value="KKN63646.1"/>
    <property type="molecule type" value="Genomic_DNA"/>
</dbReference>
<dbReference type="AlphaFoldDB" id="A0A0F9UR68"/>
<feature type="transmembrane region" description="Helical" evidence="1">
    <location>
        <begin position="243"/>
        <end position="263"/>
    </location>
</feature>
<accession>A0A0F9UR68</accession>
<organism evidence="2">
    <name type="scientific">marine sediment metagenome</name>
    <dbReference type="NCBI Taxonomy" id="412755"/>
    <lineage>
        <taxon>unclassified sequences</taxon>
        <taxon>metagenomes</taxon>
        <taxon>ecological metagenomes</taxon>
    </lineage>
</organism>
<comment type="caution">
    <text evidence="2">The sequence shown here is derived from an EMBL/GenBank/DDBJ whole genome shotgun (WGS) entry which is preliminary data.</text>
</comment>
<name>A0A0F9UR68_9ZZZZ</name>
<feature type="transmembrane region" description="Helical" evidence="1">
    <location>
        <begin position="209"/>
        <end position="231"/>
    </location>
</feature>
<keyword evidence="1" id="KW-0472">Membrane</keyword>
<reference evidence="2" key="1">
    <citation type="journal article" date="2015" name="Nature">
        <title>Complex archaea that bridge the gap between prokaryotes and eukaryotes.</title>
        <authorList>
            <person name="Spang A."/>
            <person name="Saw J.H."/>
            <person name="Jorgensen S.L."/>
            <person name="Zaremba-Niedzwiedzka K."/>
            <person name="Martijn J."/>
            <person name="Lind A.E."/>
            <person name="van Eijk R."/>
            <person name="Schleper C."/>
            <person name="Guy L."/>
            <person name="Ettema T.J."/>
        </authorList>
    </citation>
    <scope>NUCLEOTIDE SEQUENCE</scope>
</reference>
<dbReference type="Pfam" id="PF12040">
    <property type="entry name" value="DUF3526"/>
    <property type="match status" value="1"/>
</dbReference>
<evidence type="ECO:0008006" key="3">
    <source>
        <dbReference type="Google" id="ProtNLM"/>
    </source>
</evidence>
<keyword evidence="1" id="KW-1133">Transmembrane helix</keyword>
<feature type="transmembrane region" description="Helical" evidence="1">
    <location>
        <begin position="20"/>
        <end position="40"/>
    </location>
</feature>
<feature type="transmembrane region" description="Helical" evidence="1">
    <location>
        <begin position="173"/>
        <end position="197"/>
    </location>
</feature>
<evidence type="ECO:0000256" key="1">
    <source>
        <dbReference type="SAM" id="Phobius"/>
    </source>
</evidence>
<sequence length="440" mass="49930">MSYLLKQLAREWHFLLRQKYLVVLLVCTFVISGFAVFSGLSEVTQQKQTIERLKAADLTDLTNVQHKYEDPGSLAYYSFHLTYSSPSNLAFAALGERDIYPWKHRLNLLALEGQIYESDSQNAELAQAGKIDFVFVVSALAPLIVILLFHDLFANERTSGRHDLLVTTAKSYFVLWGARIAVRLIAVIVCLMLPFYIGTLLSHSALADVGVVTFICVIYIAFWTALSVWWGKNASSAPRVASTLIGFWVLVAFIIPILGDLVINKTVHSPKGGDIVLTQREAVNDAWDLPKKTTMDAFVASNPQWKDHVDMQSEFEWKWYYAFQQVGDEKAGELSHAYRDAAHTKYQLAGIVSWFSPPLLLQRSFTRLASTDALAAFRYEYRMRGFHKSLREFYYPWLFIKGNPPKAALKNMPSFKKTMLNEMDEPEVTGVKLKENLSVN</sequence>
<dbReference type="InterPro" id="IPR021913">
    <property type="entry name" value="DUF3526"/>
</dbReference>
<dbReference type="PANTHER" id="PTHR43471">
    <property type="entry name" value="ABC TRANSPORTER PERMEASE"/>
    <property type="match status" value="1"/>
</dbReference>
<dbReference type="GO" id="GO:0140359">
    <property type="term" value="F:ABC-type transporter activity"/>
    <property type="evidence" value="ECO:0007669"/>
    <property type="project" value="InterPro"/>
</dbReference>
<protein>
    <recommendedName>
        <fullName evidence="3">ABC-2 type transport system permease protein</fullName>
    </recommendedName>
</protein>
<dbReference type="PANTHER" id="PTHR43471:SF1">
    <property type="entry name" value="ABC TRANSPORTER PERMEASE PROTEIN NOSY-RELATED"/>
    <property type="match status" value="1"/>
</dbReference>
<evidence type="ECO:0000313" key="2">
    <source>
        <dbReference type="EMBL" id="KKN63646.1"/>
    </source>
</evidence>
<keyword evidence="1" id="KW-0812">Transmembrane</keyword>